<evidence type="ECO:0000256" key="3">
    <source>
        <dbReference type="ARBA" id="ARBA00023014"/>
    </source>
</evidence>
<dbReference type="PANTHER" id="PTHR43578">
    <property type="entry name" value="NADH-QUINONE OXIDOREDUCTASE SUBUNIT F"/>
    <property type="match status" value="1"/>
</dbReference>
<evidence type="ECO:0000313" key="5">
    <source>
        <dbReference type="Proteomes" id="UP001162734"/>
    </source>
</evidence>
<name>A0ABM7X8G0_9BACT</name>
<dbReference type="PANTHER" id="PTHR43578:SF3">
    <property type="entry name" value="NADH-QUINONE OXIDOREDUCTASE SUBUNIT F"/>
    <property type="match status" value="1"/>
</dbReference>
<keyword evidence="3" id="KW-0411">Iron-sulfur</keyword>
<sequence>MGMGRFRHHVFVCENRRPDDDPRGCCACRGSLEVRAALKAELKRRGLKGGVRANASGCLDACAHGPAMVVYPEGVWYGGVTPADVPEIVERHLVGGEPVERLLIRAYLQPPRHEEPGGR</sequence>
<dbReference type="EMBL" id="AP025592">
    <property type="protein sequence ID" value="BDG08141.1"/>
    <property type="molecule type" value="Genomic_DNA"/>
</dbReference>
<accession>A0ABM7X8G0</accession>
<keyword evidence="2" id="KW-0408">Iron</keyword>
<dbReference type="InterPro" id="IPR036249">
    <property type="entry name" value="Thioredoxin-like_sf"/>
</dbReference>
<evidence type="ECO:0000256" key="2">
    <source>
        <dbReference type="ARBA" id="ARBA00023004"/>
    </source>
</evidence>
<dbReference type="CDD" id="cd02980">
    <property type="entry name" value="TRX_Fd_family"/>
    <property type="match status" value="1"/>
</dbReference>
<proteinExistence type="predicted"/>
<keyword evidence="1" id="KW-0479">Metal-binding</keyword>
<protein>
    <submittedName>
        <fullName evidence="4">Ferredoxin</fullName>
    </submittedName>
</protein>
<evidence type="ECO:0000256" key="1">
    <source>
        <dbReference type="ARBA" id="ARBA00022723"/>
    </source>
</evidence>
<organism evidence="4 5">
    <name type="scientific">Anaeromyxobacter paludicola</name>
    <dbReference type="NCBI Taxonomy" id="2918171"/>
    <lineage>
        <taxon>Bacteria</taxon>
        <taxon>Pseudomonadati</taxon>
        <taxon>Myxococcota</taxon>
        <taxon>Myxococcia</taxon>
        <taxon>Myxococcales</taxon>
        <taxon>Cystobacterineae</taxon>
        <taxon>Anaeromyxobacteraceae</taxon>
        <taxon>Anaeromyxobacter</taxon>
    </lineage>
</organism>
<dbReference type="Proteomes" id="UP001162734">
    <property type="component" value="Chromosome"/>
</dbReference>
<evidence type="ECO:0000313" key="4">
    <source>
        <dbReference type="EMBL" id="BDG08141.1"/>
    </source>
</evidence>
<gene>
    <name evidence="4" type="ORF">AMPC_12540</name>
</gene>
<dbReference type="SUPFAM" id="SSF52833">
    <property type="entry name" value="Thioredoxin-like"/>
    <property type="match status" value="1"/>
</dbReference>
<keyword evidence="5" id="KW-1185">Reference proteome</keyword>
<reference evidence="5" key="1">
    <citation type="journal article" date="2022" name="Int. J. Syst. Evol. Microbiol.">
        <title>Anaeromyxobacter oryzae sp. nov., Anaeromyxobacter diazotrophicus sp. nov. and Anaeromyxobacter paludicola sp. nov., isolated from paddy soils.</title>
        <authorList>
            <person name="Itoh H."/>
            <person name="Xu Z."/>
            <person name="Mise K."/>
            <person name="Masuda Y."/>
            <person name="Ushijima N."/>
            <person name="Hayakawa C."/>
            <person name="Shiratori Y."/>
            <person name="Senoo K."/>
        </authorList>
    </citation>
    <scope>NUCLEOTIDE SEQUENCE [LARGE SCALE GENOMIC DNA]</scope>
    <source>
        <strain evidence="5">Red630</strain>
    </source>
</reference>
<dbReference type="Gene3D" id="3.40.30.10">
    <property type="entry name" value="Glutaredoxin"/>
    <property type="match status" value="1"/>
</dbReference>